<accession>A0A7S3IFS2</accession>
<gene>
    <name evidence="3" type="ORF">SINC0208_LOCUS2881</name>
</gene>
<evidence type="ECO:0000256" key="1">
    <source>
        <dbReference type="SAM" id="MobiDB-lite"/>
    </source>
</evidence>
<organism evidence="3">
    <name type="scientific">Strombidium inclinatum</name>
    <dbReference type="NCBI Taxonomy" id="197538"/>
    <lineage>
        <taxon>Eukaryota</taxon>
        <taxon>Sar</taxon>
        <taxon>Alveolata</taxon>
        <taxon>Ciliophora</taxon>
        <taxon>Intramacronucleata</taxon>
        <taxon>Spirotrichea</taxon>
        <taxon>Oligotrichia</taxon>
        <taxon>Strombidiidae</taxon>
        <taxon>Strombidium</taxon>
    </lineage>
</organism>
<protein>
    <recommendedName>
        <fullName evidence="4">EF-hand domain-containing protein</fullName>
    </recommendedName>
</protein>
<keyword evidence="2" id="KW-0732">Signal</keyword>
<feature type="compositionally biased region" description="Polar residues" evidence="1">
    <location>
        <begin position="33"/>
        <end position="44"/>
    </location>
</feature>
<proteinExistence type="predicted"/>
<evidence type="ECO:0000256" key="2">
    <source>
        <dbReference type="SAM" id="SignalP"/>
    </source>
</evidence>
<name>A0A7S3IFS2_9SPIT</name>
<feature type="region of interest" description="Disordered" evidence="1">
    <location>
        <begin position="59"/>
        <end position="78"/>
    </location>
</feature>
<feature type="region of interest" description="Disordered" evidence="1">
    <location>
        <begin position="23"/>
        <end position="52"/>
    </location>
</feature>
<evidence type="ECO:0000313" key="3">
    <source>
        <dbReference type="EMBL" id="CAE0322298.1"/>
    </source>
</evidence>
<reference evidence="3" key="1">
    <citation type="submission" date="2021-01" db="EMBL/GenBank/DDBJ databases">
        <authorList>
            <person name="Corre E."/>
            <person name="Pelletier E."/>
            <person name="Niang G."/>
            <person name="Scheremetjew M."/>
            <person name="Finn R."/>
            <person name="Kale V."/>
            <person name="Holt S."/>
            <person name="Cochrane G."/>
            <person name="Meng A."/>
            <person name="Brown T."/>
            <person name="Cohen L."/>
        </authorList>
    </citation>
    <scope>NUCLEOTIDE SEQUENCE</scope>
    <source>
        <strain evidence="3">S3</strain>
    </source>
</reference>
<evidence type="ECO:0008006" key="4">
    <source>
        <dbReference type="Google" id="ProtNLM"/>
    </source>
</evidence>
<feature type="chain" id="PRO_5031343754" description="EF-hand domain-containing protein" evidence="2">
    <location>
        <begin position="16"/>
        <end position="196"/>
    </location>
</feature>
<feature type="signal peptide" evidence="2">
    <location>
        <begin position="1"/>
        <end position="15"/>
    </location>
</feature>
<dbReference type="EMBL" id="HBIH01006969">
    <property type="protein sequence ID" value="CAE0322298.1"/>
    <property type="molecule type" value="Transcribed_RNA"/>
</dbReference>
<sequence length="196" mass="21920">MKLTVAALLVAAVAAEEPVWSLRSVQNHKDDSQVQQGYANYSTDHANERPPYDSEIQLADDKEEEEDHSKEKFQPWEHHKDDVDAYHRVIPNHFSADSDDLFMRSMLNTYAQEGKNKDGSPNGSFTVDEGSARAAASEVLNTHKGLSGASLQSYLNTYFAKAWAHFDVNRSGAIEVIKMPQFMRFLASDQLASLGQ</sequence>
<dbReference type="AlphaFoldDB" id="A0A7S3IFS2"/>
<feature type="compositionally biased region" description="Basic and acidic residues" evidence="1">
    <location>
        <begin position="67"/>
        <end position="78"/>
    </location>
</feature>